<dbReference type="InterPro" id="IPR018631">
    <property type="entry name" value="AAA-ATPase-like_dom"/>
</dbReference>
<proteinExistence type="predicted"/>
<evidence type="ECO:0000313" key="2">
    <source>
        <dbReference type="EMBL" id="CCZ86812.1"/>
    </source>
</evidence>
<dbReference type="SUPFAM" id="SSF52540">
    <property type="entry name" value="P-loop containing nucleoside triphosphate hydrolases"/>
    <property type="match status" value="1"/>
</dbReference>
<dbReference type="EMBL" id="CBAT010000077">
    <property type="protein sequence ID" value="CCZ86812.1"/>
    <property type="molecule type" value="Genomic_DNA"/>
</dbReference>
<evidence type="ECO:0000313" key="3">
    <source>
        <dbReference type="Proteomes" id="UP000018372"/>
    </source>
</evidence>
<evidence type="ECO:0000259" key="1">
    <source>
        <dbReference type="Pfam" id="PF09820"/>
    </source>
</evidence>
<reference evidence="2" key="1">
    <citation type="submission" date="2012-11" db="EMBL/GenBank/DDBJ databases">
        <title>Dependencies among metagenomic species, viruses, plasmids and units of genetic variation.</title>
        <authorList>
            <person name="Nielsen H.B."/>
            <person name="Almeida M."/>
            <person name="Juncker A.S."/>
            <person name="Rasmussen S."/>
            <person name="Li J."/>
            <person name="Sunagawa S."/>
            <person name="Plichta D."/>
            <person name="Gautier L."/>
            <person name="Le Chatelier E."/>
            <person name="Peletier E."/>
            <person name="Bonde I."/>
            <person name="Nielsen T."/>
            <person name="Manichanh C."/>
            <person name="Arumugam M."/>
            <person name="Batto J."/>
            <person name="Santos M.B.Q.D."/>
            <person name="Blom N."/>
            <person name="Borruel N."/>
            <person name="Burgdorf K.S."/>
            <person name="Boumezbeur F."/>
            <person name="Casellas F."/>
            <person name="Dore J."/>
            <person name="Guarner F."/>
            <person name="Hansen T."/>
            <person name="Hildebrand F."/>
            <person name="Kaas R.S."/>
            <person name="Kennedy S."/>
            <person name="Kristiansen K."/>
            <person name="Kultima J.R."/>
            <person name="Leonard P."/>
            <person name="Levenez F."/>
            <person name="Lund O."/>
            <person name="Moumen B."/>
            <person name="Le Paslier D."/>
            <person name="Pons N."/>
            <person name="Pedersen O."/>
            <person name="Prifti E."/>
            <person name="Qin J."/>
            <person name="Raes J."/>
            <person name="Tap J."/>
            <person name="Tims S."/>
            <person name="Ussery D.W."/>
            <person name="Yamada T."/>
            <person name="MetaHit consortium"/>
            <person name="Renault P."/>
            <person name="Sicheritz-Ponten T."/>
            <person name="Bork P."/>
            <person name="Wang J."/>
            <person name="Brunak S."/>
            <person name="Ehrlich S.D."/>
        </authorList>
    </citation>
    <scope>NUCLEOTIDE SEQUENCE [LARGE SCALE GENOMIC DNA]</scope>
</reference>
<dbReference type="Proteomes" id="UP000018372">
    <property type="component" value="Unassembled WGS sequence"/>
</dbReference>
<dbReference type="Pfam" id="PF09820">
    <property type="entry name" value="AAA-ATPase_like"/>
    <property type="match status" value="1"/>
</dbReference>
<name>R5W216_9BACT</name>
<sequence>MSKLYPVGVQNFEGLIHDGYVYVDKTAQIYELFNTNKYYFLSRPRRFGKSLLLSTLEAYAQGKKELFKGLALEKLEKDWMVYPVLHLDLNTQKYDTPESLTNVLEENVQNWEVLYGASSSEIGVARRFQGIIRRACEQTGRRVVILIDEYDKPMLQAIGNEALQNEYRSTLKAFYGALKSMDGCIRFALLTGV</sequence>
<dbReference type="AlphaFoldDB" id="R5W216"/>
<feature type="domain" description="AAA-ATPase-like" evidence="1">
    <location>
        <begin position="6"/>
        <end position="193"/>
    </location>
</feature>
<dbReference type="PANTHER" id="PTHR34825">
    <property type="entry name" value="CONSERVED PROTEIN, WITH A WEAK D-GALACTARATE DEHYDRATASE/ALTRONATE HYDROLASE DOMAIN"/>
    <property type="match status" value="1"/>
</dbReference>
<protein>
    <recommendedName>
        <fullName evidence="1">AAA-ATPase-like domain-containing protein</fullName>
    </recommendedName>
</protein>
<gene>
    <name evidence="2" type="ORF">BN536_01662</name>
</gene>
<comment type="caution">
    <text evidence="2">The sequence shown here is derived from an EMBL/GenBank/DDBJ whole genome shotgun (WGS) entry which is preliminary data.</text>
</comment>
<dbReference type="InterPro" id="IPR027417">
    <property type="entry name" value="P-loop_NTPase"/>
</dbReference>
<accession>R5W216</accession>
<organism evidence="2 3">
    <name type="scientific">Phocaeicola plebeius CAG:211</name>
    <dbReference type="NCBI Taxonomy" id="1263052"/>
    <lineage>
        <taxon>Bacteria</taxon>
        <taxon>Pseudomonadati</taxon>
        <taxon>Bacteroidota</taxon>
        <taxon>Bacteroidia</taxon>
        <taxon>Bacteroidales</taxon>
        <taxon>Bacteroidaceae</taxon>
        <taxon>Phocaeicola</taxon>
    </lineage>
</organism>
<dbReference type="PANTHER" id="PTHR34825:SF1">
    <property type="entry name" value="AAA-ATPASE-LIKE DOMAIN-CONTAINING PROTEIN"/>
    <property type="match status" value="1"/>
</dbReference>